<dbReference type="InterPro" id="IPR017946">
    <property type="entry name" value="PLC-like_Pdiesterase_TIM-brl"/>
</dbReference>
<dbReference type="EMBL" id="MLJW01000040">
    <property type="protein sequence ID" value="OIR07000.1"/>
    <property type="molecule type" value="Genomic_DNA"/>
</dbReference>
<protein>
    <recommendedName>
        <fullName evidence="2">Phosphodiesterase</fullName>
    </recommendedName>
</protein>
<gene>
    <name evidence="1" type="ORF">GALL_109070</name>
</gene>
<dbReference type="GO" id="GO:0008081">
    <property type="term" value="F:phosphoric diester hydrolase activity"/>
    <property type="evidence" value="ECO:0007669"/>
    <property type="project" value="InterPro"/>
</dbReference>
<dbReference type="SUPFAM" id="SSF51695">
    <property type="entry name" value="PLC-like phosphodiesterases"/>
    <property type="match status" value="1"/>
</dbReference>
<organism evidence="1">
    <name type="scientific">mine drainage metagenome</name>
    <dbReference type="NCBI Taxonomy" id="410659"/>
    <lineage>
        <taxon>unclassified sequences</taxon>
        <taxon>metagenomes</taxon>
        <taxon>ecological metagenomes</taxon>
    </lineage>
</organism>
<dbReference type="GO" id="GO:0006629">
    <property type="term" value="P:lipid metabolic process"/>
    <property type="evidence" value="ECO:0007669"/>
    <property type="project" value="InterPro"/>
</dbReference>
<proteinExistence type="predicted"/>
<name>A0A1J5SSK5_9ZZZZ</name>
<accession>A0A1J5SSK5</accession>
<reference evidence="1" key="1">
    <citation type="submission" date="2016-10" db="EMBL/GenBank/DDBJ databases">
        <title>Sequence of Gallionella enrichment culture.</title>
        <authorList>
            <person name="Poehlein A."/>
            <person name="Muehling M."/>
            <person name="Daniel R."/>
        </authorList>
    </citation>
    <scope>NUCLEOTIDE SEQUENCE</scope>
</reference>
<dbReference type="AlphaFoldDB" id="A0A1J5SSK5"/>
<sequence>MKIISHRGYWKKENEKNKAVSFERSFDLGFGTETDLRDYLGEIVISHDIAEKDCISVNELFSIYKQYNNELVCALNVKADGLQRKLKAALKDFNIENYFVFDMSVPDTIGYIKEGMSFYSRQSEYEPNPVFYKECKGIWLDGFNDIWYDTGLILEHLKNKKQVAIVSPDLHKRAVIPLWEKLKREKIDQIEDVILCTDIPEDALNFFK</sequence>
<evidence type="ECO:0000313" key="1">
    <source>
        <dbReference type="EMBL" id="OIR07000.1"/>
    </source>
</evidence>
<evidence type="ECO:0008006" key="2">
    <source>
        <dbReference type="Google" id="ProtNLM"/>
    </source>
</evidence>
<comment type="caution">
    <text evidence="1">The sequence shown here is derived from an EMBL/GenBank/DDBJ whole genome shotgun (WGS) entry which is preliminary data.</text>
</comment>